<dbReference type="GO" id="GO:0005886">
    <property type="term" value="C:plasma membrane"/>
    <property type="evidence" value="ECO:0007669"/>
    <property type="project" value="UniProtKB-SubCell"/>
</dbReference>
<feature type="transmembrane region" description="Helical" evidence="14">
    <location>
        <begin position="531"/>
        <end position="555"/>
    </location>
</feature>
<dbReference type="InterPro" id="IPR038377">
    <property type="entry name" value="Na/Glc_symporter_sf"/>
</dbReference>
<comment type="subcellular location">
    <subcellularLocation>
        <location evidence="1">Cell membrane</location>
        <topology evidence="1">Multi-pass membrane protein</topology>
    </subcellularLocation>
</comment>
<gene>
    <name evidence="15" type="ORF">K0B96_03365</name>
</gene>
<feature type="transmembrane region" description="Helical" evidence="14">
    <location>
        <begin position="12"/>
        <end position="30"/>
    </location>
</feature>
<proteinExistence type="inferred from homology"/>
<feature type="transmembrane region" description="Helical" evidence="14">
    <location>
        <begin position="51"/>
        <end position="73"/>
    </location>
</feature>
<keyword evidence="8" id="KW-0915">Sodium</keyword>
<keyword evidence="11" id="KW-0739">Sodium transport</keyword>
<feature type="transmembrane region" description="Helical" evidence="14">
    <location>
        <begin position="448"/>
        <end position="468"/>
    </location>
</feature>
<dbReference type="PANTHER" id="PTHR48086:SF3">
    <property type="entry name" value="SODIUM_PROLINE SYMPORTER"/>
    <property type="match status" value="1"/>
</dbReference>
<name>A0A8F9XGW3_9BACT</name>
<dbReference type="RefSeq" id="WP_220163853.1">
    <property type="nucleotide sequence ID" value="NZ_CP080507.1"/>
</dbReference>
<evidence type="ECO:0000256" key="11">
    <source>
        <dbReference type="ARBA" id="ARBA00023201"/>
    </source>
</evidence>
<keyword evidence="4" id="KW-1003">Cell membrane</keyword>
<evidence type="ECO:0000256" key="5">
    <source>
        <dbReference type="ARBA" id="ARBA00022692"/>
    </source>
</evidence>
<keyword evidence="6" id="KW-0769">Symport</keyword>
<evidence type="ECO:0000256" key="7">
    <source>
        <dbReference type="ARBA" id="ARBA00022989"/>
    </source>
</evidence>
<comment type="similarity">
    <text evidence="2 13">Belongs to the sodium:solute symporter (SSF) (TC 2.A.21) family.</text>
</comment>
<keyword evidence="5 14" id="KW-0812">Transmembrane</keyword>
<feature type="transmembrane region" description="Helical" evidence="14">
    <location>
        <begin position="122"/>
        <end position="151"/>
    </location>
</feature>
<feature type="transmembrane region" description="Helical" evidence="14">
    <location>
        <begin position="331"/>
        <end position="354"/>
    </location>
</feature>
<evidence type="ECO:0000313" key="15">
    <source>
        <dbReference type="EMBL" id="QYM79672.1"/>
    </source>
</evidence>
<feature type="transmembrane region" description="Helical" evidence="14">
    <location>
        <begin position="396"/>
        <end position="419"/>
    </location>
</feature>
<evidence type="ECO:0000256" key="10">
    <source>
        <dbReference type="ARBA" id="ARBA00023136"/>
    </source>
</evidence>
<evidence type="ECO:0000256" key="3">
    <source>
        <dbReference type="ARBA" id="ARBA00022448"/>
    </source>
</evidence>
<keyword evidence="9" id="KW-0406">Ion transport</keyword>
<feature type="transmembrane region" description="Helical" evidence="14">
    <location>
        <begin position="171"/>
        <end position="194"/>
    </location>
</feature>
<evidence type="ECO:0000256" key="9">
    <source>
        <dbReference type="ARBA" id="ARBA00023065"/>
    </source>
</evidence>
<evidence type="ECO:0000256" key="6">
    <source>
        <dbReference type="ARBA" id="ARBA00022847"/>
    </source>
</evidence>
<comment type="catalytic activity">
    <reaction evidence="12">
        <text>L-proline(in) + Na(+)(in) = L-proline(out) + Na(+)(out)</text>
        <dbReference type="Rhea" id="RHEA:28967"/>
        <dbReference type="ChEBI" id="CHEBI:29101"/>
        <dbReference type="ChEBI" id="CHEBI:60039"/>
    </reaction>
</comment>
<feature type="transmembrane region" description="Helical" evidence="14">
    <location>
        <begin position="201"/>
        <end position="229"/>
    </location>
</feature>
<evidence type="ECO:0008006" key="17">
    <source>
        <dbReference type="Google" id="ProtNLM"/>
    </source>
</evidence>
<feature type="transmembrane region" description="Helical" evidence="14">
    <location>
        <begin position="480"/>
        <end position="498"/>
    </location>
</feature>
<evidence type="ECO:0000256" key="12">
    <source>
        <dbReference type="ARBA" id="ARBA00033708"/>
    </source>
</evidence>
<dbReference type="KEGG" id="ole:K0B96_03365"/>
<organism evidence="15 16">
    <name type="scientific">Horticoccus luteus</name>
    <dbReference type="NCBI Taxonomy" id="2862869"/>
    <lineage>
        <taxon>Bacteria</taxon>
        <taxon>Pseudomonadati</taxon>
        <taxon>Verrucomicrobiota</taxon>
        <taxon>Opitutia</taxon>
        <taxon>Opitutales</taxon>
        <taxon>Opitutaceae</taxon>
        <taxon>Horticoccus</taxon>
    </lineage>
</organism>
<evidence type="ECO:0000256" key="13">
    <source>
        <dbReference type="RuleBase" id="RU362091"/>
    </source>
</evidence>
<evidence type="ECO:0000256" key="2">
    <source>
        <dbReference type="ARBA" id="ARBA00006434"/>
    </source>
</evidence>
<accession>A0A8F9XGW3</accession>
<feature type="transmembrane region" description="Helical" evidence="14">
    <location>
        <begin position="288"/>
        <end position="311"/>
    </location>
</feature>
<feature type="transmembrane region" description="Helical" evidence="14">
    <location>
        <begin position="561"/>
        <end position="583"/>
    </location>
</feature>
<evidence type="ECO:0000256" key="1">
    <source>
        <dbReference type="ARBA" id="ARBA00004651"/>
    </source>
</evidence>
<dbReference type="Pfam" id="PF00474">
    <property type="entry name" value="SSF"/>
    <property type="match status" value="1"/>
</dbReference>
<dbReference type="Gene3D" id="1.20.1730.10">
    <property type="entry name" value="Sodium/glucose cotransporter"/>
    <property type="match status" value="1"/>
</dbReference>
<keyword evidence="16" id="KW-1185">Reference proteome</keyword>
<dbReference type="AlphaFoldDB" id="A0A8F9XGW3"/>
<reference evidence="15" key="1">
    <citation type="submission" date="2021-08" db="EMBL/GenBank/DDBJ databases">
        <title>Genome of a novel bacterium of the phylum Verrucomicrobia, Oleiharenicola sp. KSB-15.</title>
        <authorList>
            <person name="Chung J.-H."/>
            <person name="Ahn J.-H."/>
            <person name="Yoon Y."/>
            <person name="Kim D.-Y."/>
            <person name="An S.-H."/>
            <person name="Park I."/>
            <person name="Yeon J."/>
        </authorList>
    </citation>
    <scope>NUCLEOTIDE SEQUENCE</scope>
    <source>
        <strain evidence="15">KSB-15</strain>
    </source>
</reference>
<protein>
    <recommendedName>
        <fullName evidence="17">Na+/proline symporter</fullName>
    </recommendedName>
</protein>
<dbReference type="EMBL" id="CP080507">
    <property type="protein sequence ID" value="QYM79672.1"/>
    <property type="molecule type" value="Genomic_DNA"/>
</dbReference>
<evidence type="ECO:0000313" key="16">
    <source>
        <dbReference type="Proteomes" id="UP000825051"/>
    </source>
</evidence>
<keyword evidence="7 14" id="KW-1133">Transmembrane helix</keyword>
<sequence length="595" mass="64140">MPSFNTVNGIDYVLIALYFVIVIWVGFYAAGKNKGTNDFFKASGQVPWFMAGVSSWVSGFSAFMFVAAAGYTYKHGSGSLLLFTSAVWGYLLGYFYFAAIWRRARIQAPLEFLTRRYSPSTTYFYTVTAIVPQVVGIGQGLYILCIFISAALGFDREVFHLFGLPLTGLQLSMLVVGTVMIVYSVVGGLWAAVLSDAVQGVIILTMSAMILPISMAYLGHGGGVMAGVHRLFTELPRELVVPSGEPVDPWFLGSFILASLLGYNVAWHFAQRYNSVPTERDAKKMAMLGAVLSVIGPVAWVLPVMGSRLIFPDMHALWPNLKAPEEASFVSLAMFLLPHGMVGFVVAAILSATLGQANDAFNWLSAAITKDVYVPLRRRFTKRETSDRHQMRTAQVTMFIIGVTGVVLAFVISTMGGAFDFALKYYSLTGPGFSMPVALGLIYRKTPWWSGIASCVAGFTAAFGLLAIDAFPEHVYARNILSASIASTVVFAISALWWNARDPKSAPAIALDRDLRTPVPEPAGPQGHGALGVYAVIGNISLLIGVVLLACWFVPSTEVAPATLNVVGGAILIAVGFALRWVARPTKADVAANGK</sequence>
<dbReference type="InterPro" id="IPR050277">
    <property type="entry name" value="Sodium:Solute_Symporter"/>
</dbReference>
<evidence type="ECO:0000256" key="14">
    <source>
        <dbReference type="SAM" id="Phobius"/>
    </source>
</evidence>
<keyword evidence="3" id="KW-0813">Transport</keyword>
<feature type="transmembrane region" description="Helical" evidence="14">
    <location>
        <begin position="249"/>
        <end position="267"/>
    </location>
</feature>
<keyword evidence="10 14" id="KW-0472">Membrane</keyword>
<evidence type="ECO:0000256" key="8">
    <source>
        <dbReference type="ARBA" id="ARBA00023053"/>
    </source>
</evidence>
<dbReference type="PANTHER" id="PTHR48086">
    <property type="entry name" value="SODIUM/PROLINE SYMPORTER-RELATED"/>
    <property type="match status" value="1"/>
</dbReference>
<dbReference type="GO" id="GO:0006814">
    <property type="term" value="P:sodium ion transport"/>
    <property type="evidence" value="ECO:0007669"/>
    <property type="project" value="UniProtKB-KW"/>
</dbReference>
<dbReference type="PROSITE" id="PS50283">
    <property type="entry name" value="NA_SOLUT_SYMP_3"/>
    <property type="match status" value="1"/>
</dbReference>
<feature type="transmembrane region" description="Helical" evidence="14">
    <location>
        <begin position="79"/>
        <end position="101"/>
    </location>
</feature>
<dbReference type="Proteomes" id="UP000825051">
    <property type="component" value="Chromosome"/>
</dbReference>
<dbReference type="GO" id="GO:0015293">
    <property type="term" value="F:symporter activity"/>
    <property type="evidence" value="ECO:0007669"/>
    <property type="project" value="UniProtKB-KW"/>
</dbReference>
<dbReference type="InterPro" id="IPR001734">
    <property type="entry name" value="Na/solute_symporter"/>
</dbReference>
<evidence type="ECO:0000256" key="4">
    <source>
        <dbReference type="ARBA" id="ARBA00022475"/>
    </source>
</evidence>